<dbReference type="Pfam" id="PF00001">
    <property type="entry name" value="7tm_1"/>
    <property type="match status" value="2"/>
</dbReference>
<dbReference type="OMA" id="WIMATII"/>
<evidence type="ECO:0000313" key="12">
    <source>
        <dbReference type="EnsemblMetazoa" id="XP_020892135.1"/>
    </source>
</evidence>
<keyword evidence="8" id="KW-0325">Glycoprotein</keyword>
<evidence type="ECO:0000259" key="11">
    <source>
        <dbReference type="PROSITE" id="PS50262"/>
    </source>
</evidence>
<keyword evidence="3 10" id="KW-0812">Transmembrane</keyword>
<organism evidence="12 13">
    <name type="scientific">Exaiptasia diaphana</name>
    <name type="common">Tropical sea anemone</name>
    <name type="synonym">Aiptasia pulchella</name>
    <dbReference type="NCBI Taxonomy" id="2652724"/>
    <lineage>
        <taxon>Eukaryota</taxon>
        <taxon>Metazoa</taxon>
        <taxon>Cnidaria</taxon>
        <taxon>Anthozoa</taxon>
        <taxon>Hexacorallia</taxon>
        <taxon>Actiniaria</taxon>
        <taxon>Aiptasiidae</taxon>
        <taxon>Exaiptasia</taxon>
    </lineage>
</organism>
<dbReference type="EnsemblMetazoa" id="XM_021036476.2">
    <property type="protein sequence ID" value="XP_020892135.1"/>
    <property type="gene ID" value="LOC110231452"/>
</dbReference>
<evidence type="ECO:0000256" key="10">
    <source>
        <dbReference type="SAM" id="Phobius"/>
    </source>
</evidence>
<reference evidence="12" key="1">
    <citation type="submission" date="2022-11" db="UniProtKB">
        <authorList>
            <consortium name="EnsemblMetazoa"/>
        </authorList>
    </citation>
    <scope>IDENTIFICATION</scope>
</reference>
<keyword evidence="7" id="KW-0675">Receptor</keyword>
<evidence type="ECO:0000256" key="4">
    <source>
        <dbReference type="ARBA" id="ARBA00022989"/>
    </source>
</evidence>
<dbReference type="InterPro" id="IPR017452">
    <property type="entry name" value="GPCR_Rhodpsn_7TM"/>
</dbReference>
<feature type="transmembrane region" description="Helical" evidence="10">
    <location>
        <begin position="188"/>
        <end position="206"/>
    </location>
</feature>
<dbReference type="RefSeq" id="XP_020892136.1">
    <property type="nucleotide sequence ID" value="XM_021036477.2"/>
</dbReference>
<feature type="transmembrane region" description="Helical" evidence="10">
    <location>
        <begin position="72"/>
        <end position="94"/>
    </location>
</feature>
<dbReference type="Proteomes" id="UP000887567">
    <property type="component" value="Unplaced"/>
</dbReference>
<keyword evidence="6 10" id="KW-0472">Membrane</keyword>
<sequence length="288" mass="33345">MAVWFVMFGLEALVIVTGNALVIAALTLSRLHRKRRYYLIANLAIADLMVGMVTLPLYIYHIIQNQNTGVRTAFILFDIMFGVESLLGLLTLALERLYAICWPMNHRTVKRNHLLLIIVCTWMISAVTGFTTLLNPSQNVFFFYILPLLTTIHVIICISYSTIWWKVRSTPVIGEHAQEQRVRHERTLAKTLFIVTVLSILAWLPAEILNIILPFCLPCQRTLTQFAYLAKFLQFGNSFINPIVYVLRIPEFRKSTRRLFSRYSVRRKYSSRRSSKMIKTPTLIVTMK</sequence>
<keyword evidence="5" id="KW-0297">G-protein coupled receptor</keyword>
<dbReference type="SUPFAM" id="SSF81321">
    <property type="entry name" value="Family A G protein-coupled receptor-like"/>
    <property type="match status" value="1"/>
</dbReference>
<accession>A0A913WPI8</accession>
<dbReference type="PROSITE" id="PS50262">
    <property type="entry name" value="G_PROTEIN_RECEP_F1_2"/>
    <property type="match status" value="1"/>
</dbReference>
<dbReference type="RefSeq" id="XP_020892135.1">
    <property type="nucleotide sequence ID" value="XM_021036476.2"/>
</dbReference>
<dbReference type="PANTHER" id="PTHR24246:SF27">
    <property type="entry name" value="ADENOSINE RECEPTOR, ISOFORM A"/>
    <property type="match status" value="1"/>
</dbReference>
<feature type="transmembrane region" description="Helical" evidence="10">
    <location>
        <begin position="38"/>
        <end position="60"/>
    </location>
</feature>
<dbReference type="AlphaFoldDB" id="A0A913WPI8"/>
<feature type="transmembrane region" description="Helical" evidence="10">
    <location>
        <begin position="226"/>
        <end position="247"/>
    </location>
</feature>
<dbReference type="GeneID" id="110231452"/>
<evidence type="ECO:0000256" key="9">
    <source>
        <dbReference type="ARBA" id="ARBA00023224"/>
    </source>
</evidence>
<evidence type="ECO:0000256" key="6">
    <source>
        <dbReference type="ARBA" id="ARBA00023136"/>
    </source>
</evidence>
<dbReference type="GO" id="GO:0005886">
    <property type="term" value="C:plasma membrane"/>
    <property type="evidence" value="ECO:0007669"/>
    <property type="project" value="UniProtKB-SubCell"/>
</dbReference>
<dbReference type="OrthoDB" id="5985393at2759"/>
<dbReference type="KEGG" id="epa:110231452"/>
<evidence type="ECO:0000256" key="7">
    <source>
        <dbReference type="ARBA" id="ARBA00023170"/>
    </source>
</evidence>
<evidence type="ECO:0000256" key="5">
    <source>
        <dbReference type="ARBA" id="ARBA00023040"/>
    </source>
</evidence>
<feature type="transmembrane region" description="Helical" evidence="10">
    <location>
        <begin position="6"/>
        <end position="26"/>
    </location>
</feature>
<feature type="transmembrane region" description="Helical" evidence="10">
    <location>
        <begin position="141"/>
        <end position="167"/>
    </location>
</feature>
<feature type="transmembrane region" description="Helical" evidence="10">
    <location>
        <begin position="114"/>
        <end position="135"/>
    </location>
</feature>
<dbReference type="EnsemblMetazoa" id="XM_021036477.2">
    <property type="protein sequence ID" value="XP_020892136.1"/>
    <property type="gene ID" value="LOC110231452"/>
</dbReference>
<protein>
    <recommendedName>
        <fullName evidence="11">G-protein coupled receptors family 1 profile domain-containing protein</fullName>
    </recommendedName>
</protein>
<dbReference type="Gene3D" id="1.20.1070.10">
    <property type="entry name" value="Rhodopsin 7-helix transmembrane proteins"/>
    <property type="match status" value="1"/>
</dbReference>
<keyword evidence="4 10" id="KW-1133">Transmembrane helix</keyword>
<name>A0A913WPI8_EXADI</name>
<evidence type="ECO:0000256" key="1">
    <source>
        <dbReference type="ARBA" id="ARBA00004651"/>
    </source>
</evidence>
<keyword evidence="13" id="KW-1185">Reference proteome</keyword>
<dbReference type="InterPro" id="IPR000276">
    <property type="entry name" value="GPCR_Rhodpsn"/>
</dbReference>
<comment type="subcellular location">
    <subcellularLocation>
        <location evidence="1">Cell membrane</location>
        <topology evidence="1">Multi-pass membrane protein</topology>
    </subcellularLocation>
</comment>
<keyword evidence="2" id="KW-1003">Cell membrane</keyword>
<feature type="domain" description="G-protein coupled receptors family 1 profile" evidence="11">
    <location>
        <begin position="18"/>
        <end position="245"/>
    </location>
</feature>
<proteinExistence type="predicted"/>
<dbReference type="PRINTS" id="PR00237">
    <property type="entry name" value="GPCRRHODOPSN"/>
</dbReference>
<evidence type="ECO:0000313" key="13">
    <source>
        <dbReference type="Proteomes" id="UP000887567"/>
    </source>
</evidence>
<dbReference type="PANTHER" id="PTHR24246">
    <property type="entry name" value="OLFACTORY RECEPTOR AND ADENOSINE RECEPTOR"/>
    <property type="match status" value="1"/>
</dbReference>
<evidence type="ECO:0000256" key="2">
    <source>
        <dbReference type="ARBA" id="ARBA00022475"/>
    </source>
</evidence>
<keyword evidence="9" id="KW-0807">Transducer</keyword>
<dbReference type="GO" id="GO:0004930">
    <property type="term" value="F:G protein-coupled receptor activity"/>
    <property type="evidence" value="ECO:0007669"/>
    <property type="project" value="UniProtKB-KW"/>
</dbReference>
<evidence type="ECO:0000256" key="3">
    <source>
        <dbReference type="ARBA" id="ARBA00022692"/>
    </source>
</evidence>
<dbReference type="CDD" id="cd00637">
    <property type="entry name" value="7tm_classA_rhodopsin-like"/>
    <property type="match status" value="1"/>
</dbReference>
<evidence type="ECO:0000256" key="8">
    <source>
        <dbReference type="ARBA" id="ARBA00023180"/>
    </source>
</evidence>